<dbReference type="Pfam" id="PF07714">
    <property type="entry name" value="PK_Tyr_Ser-Thr"/>
    <property type="match status" value="1"/>
</dbReference>
<organism evidence="14 15">
    <name type="scientific">Capsicum baccatum</name>
    <name type="common">Peruvian pepper</name>
    <dbReference type="NCBI Taxonomy" id="33114"/>
    <lineage>
        <taxon>Eukaryota</taxon>
        <taxon>Viridiplantae</taxon>
        <taxon>Streptophyta</taxon>
        <taxon>Embryophyta</taxon>
        <taxon>Tracheophyta</taxon>
        <taxon>Spermatophyta</taxon>
        <taxon>Magnoliopsida</taxon>
        <taxon>eudicotyledons</taxon>
        <taxon>Gunneridae</taxon>
        <taxon>Pentapetalae</taxon>
        <taxon>asterids</taxon>
        <taxon>lamiids</taxon>
        <taxon>Solanales</taxon>
        <taxon>Solanaceae</taxon>
        <taxon>Solanoideae</taxon>
        <taxon>Capsiceae</taxon>
        <taxon>Capsicum</taxon>
    </lineage>
</organism>
<proteinExistence type="predicted"/>
<feature type="domain" description="LysM" evidence="13">
    <location>
        <begin position="187"/>
        <end position="231"/>
    </location>
</feature>
<dbReference type="GO" id="GO:0051707">
    <property type="term" value="P:response to other organism"/>
    <property type="evidence" value="ECO:0007669"/>
    <property type="project" value="UniProtKB-ARBA"/>
</dbReference>
<evidence type="ECO:0000256" key="3">
    <source>
        <dbReference type="ARBA" id="ARBA00022692"/>
    </source>
</evidence>
<keyword evidence="15" id="KW-1185">Reference proteome</keyword>
<dbReference type="SMART" id="SM00257">
    <property type="entry name" value="LysM"/>
    <property type="match status" value="1"/>
</dbReference>
<dbReference type="InterPro" id="IPR000719">
    <property type="entry name" value="Prot_kinase_dom"/>
</dbReference>
<dbReference type="InterPro" id="IPR052611">
    <property type="entry name" value="Plant_RLK_LysM"/>
</dbReference>
<sequence length="616" mass="68734">MSDFPLIFFIIFTILASKSYAQQNYSGNTVMSCKEPNETGTTASFLYSCNGEKFSCRAFLIFRSQSPYNSASSISKLLSSDPDEIAYINNISRSNILDQNQEVIVPVNCSCSGQYYQADTSYVIASKYDTYFLIANSTYQGLSTCSALVHENIYDALDLFSGLNLRVPLRCACPTRDQSRNGVKYLVTHLVTWGDNVSSISAQFSVSSQSTAYANGLSENSVLYPFTTLLIPLLKEPSSSQTRTIKSAHIEIFYPSRHKISYSSFFIGAGAGVSLAVLCLILFIVLKHKKENKRGEVLGRGRERKQKWNLPENVLESIIGGDQMIKVYEFEELVAATENFSSRKRLSNCVYKGVLGGKLLAIKEMRTDISKEVKFHAKINHFNLLSLTGVCKHHQLSYIVFEFMENGSLKEWLCKDDNTGAQSWNCRIRIALDIADGLDYIQNFTAPAYVHNNISSNNILLNRHLRAKISNFSLARPADNEGQASSSMKFVDGRNGYLAPEYIETGQVTPKIDTYAFGIVLLEIITGKGAVFEQDGKEVFLSETVLESMDKESKIQELTDPRLQVMHPLGYIIQQTDLVLRLVKLCVACLTAEPESRPSAAEIKSTLIKIQSDVQN</sequence>
<dbReference type="PANTHER" id="PTHR45927:SF5">
    <property type="entry name" value="PROTEIN KINASE DOMAIN-CONTAINING PROTEIN"/>
    <property type="match status" value="1"/>
</dbReference>
<evidence type="ECO:0000256" key="4">
    <source>
        <dbReference type="ARBA" id="ARBA00022729"/>
    </source>
</evidence>
<evidence type="ECO:0000256" key="8">
    <source>
        <dbReference type="ARBA" id="ARBA00023136"/>
    </source>
</evidence>
<keyword evidence="5" id="KW-0547">Nucleotide-binding</keyword>
<evidence type="ECO:0000259" key="12">
    <source>
        <dbReference type="PROSITE" id="PS50011"/>
    </source>
</evidence>
<evidence type="ECO:0000256" key="2">
    <source>
        <dbReference type="ARBA" id="ARBA00022475"/>
    </source>
</evidence>
<comment type="caution">
    <text evidence="14">The sequence shown here is derived from an EMBL/GenBank/DDBJ whole genome shotgun (WGS) entry which is preliminary data.</text>
</comment>
<evidence type="ECO:0000256" key="11">
    <source>
        <dbReference type="SAM" id="SignalP"/>
    </source>
</evidence>
<dbReference type="SUPFAM" id="SSF56112">
    <property type="entry name" value="Protein kinase-like (PK-like)"/>
    <property type="match status" value="1"/>
</dbReference>
<dbReference type="InterPro" id="IPR011009">
    <property type="entry name" value="Kinase-like_dom_sf"/>
</dbReference>
<evidence type="ECO:0000259" key="13">
    <source>
        <dbReference type="PROSITE" id="PS51782"/>
    </source>
</evidence>
<evidence type="ECO:0000256" key="6">
    <source>
        <dbReference type="ARBA" id="ARBA00022840"/>
    </source>
</evidence>
<accession>A0A2G2XIM1</accession>
<dbReference type="PROSITE" id="PS50011">
    <property type="entry name" value="PROTEIN_KINASE_DOM"/>
    <property type="match status" value="1"/>
</dbReference>
<evidence type="ECO:0008006" key="16">
    <source>
        <dbReference type="Google" id="ProtNLM"/>
    </source>
</evidence>
<feature type="chain" id="PRO_5013699969" description="Protein kinase domain-containing protein" evidence="11">
    <location>
        <begin position="22"/>
        <end position="616"/>
    </location>
</feature>
<keyword evidence="3 10" id="KW-0812">Transmembrane</keyword>
<name>A0A2G2XIM1_CAPBA</name>
<dbReference type="Gene3D" id="3.30.200.20">
    <property type="entry name" value="Phosphorylase Kinase, domain 1"/>
    <property type="match status" value="1"/>
</dbReference>
<dbReference type="GO" id="GO:0005886">
    <property type="term" value="C:plasma membrane"/>
    <property type="evidence" value="ECO:0007669"/>
    <property type="project" value="UniProtKB-SubCell"/>
</dbReference>
<dbReference type="CDD" id="cd00118">
    <property type="entry name" value="LysM"/>
    <property type="match status" value="1"/>
</dbReference>
<protein>
    <recommendedName>
        <fullName evidence="16">Protein kinase domain-containing protein</fullName>
    </recommendedName>
</protein>
<evidence type="ECO:0000256" key="10">
    <source>
        <dbReference type="SAM" id="Phobius"/>
    </source>
</evidence>
<dbReference type="Pfam" id="PF23446">
    <property type="entry name" value="LysM1_NFP_LYK"/>
    <property type="match status" value="1"/>
</dbReference>
<dbReference type="Pfam" id="PF23473">
    <property type="entry name" value="LysM3_LYK4_5"/>
    <property type="match status" value="1"/>
</dbReference>
<keyword evidence="9" id="KW-1015">Disulfide bond</keyword>
<evidence type="ECO:0000256" key="7">
    <source>
        <dbReference type="ARBA" id="ARBA00022989"/>
    </source>
</evidence>
<evidence type="ECO:0000256" key="9">
    <source>
        <dbReference type="ARBA" id="ARBA00023157"/>
    </source>
</evidence>
<dbReference type="FunFam" id="1.10.510.10:FF:000468">
    <property type="entry name" value="PTI1-like tyrosine-protein kinase 3"/>
    <property type="match status" value="1"/>
</dbReference>
<dbReference type="InterPro" id="IPR056563">
    <property type="entry name" value="LysM3_LYK4_5"/>
</dbReference>
<dbReference type="InterPro" id="IPR001245">
    <property type="entry name" value="Ser-Thr/Tyr_kinase_cat_dom"/>
</dbReference>
<keyword evidence="6" id="KW-0067">ATP-binding</keyword>
<dbReference type="AlphaFoldDB" id="A0A2G2XIM1"/>
<reference evidence="14 15" key="1">
    <citation type="journal article" date="2017" name="Genome Biol.">
        <title>New reference genome sequences of hot pepper reveal the massive evolution of plant disease-resistance genes by retroduplication.</title>
        <authorList>
            <person name="Kim S."/>
            <person name="Park J."/>
            <person name="Yeom S.I."/>
            <person name="Kim Y.M."/>
            <person name="Seo E."/>
            <person name="Kim K.T."/>
            <person name="Kim M.S."/>
            <person name="Lee J.M."/>
            <person name="Cheong K."/>
            <person name="Shin H.S."/>
            <person name="Kim S.B."/>
            <person name="Han K."/>
            <person name="Lee J."/>
            <person name="Park M."/>
            <person name="Lee H.A."/>
            <person name="Lee H.Y."/>
            <person name="Lee Y."/>
            <person name="Oh S."/>
            <person name="Lee J.H."/>
            <person name="Choi E."/>
            <person name="Choi E."/>
            <person name="Lee S.E."/>
            <person name="Jeon J."/>
            <person name="Kim H."/>
            <person name="Choi G."/>
            <person name="Song H."/>
            <person name="Lee J."/>
            <person name="Lee S.C."/>
            <person name="Kwon J.K."/>
            <person name="Lee H.Y."/>
            <person name="Koo N."/>
            <person name="Hong Y."/>
            <person name="Kim R.W."/>
            <person name="Kang W.H."/>
            <person name="Huh J.H."/>
            <person name="Kang B.C."/>
            <person name="Yang T.J."/>
            <person name="Lee Y.H."/>
            <person name="Bennetzen J.L."/>
            <person name="Choi D."/>
        </authorList>
    </citation>
    <scope>NUCLEOTIDE SEQUENCE [LARGE SCALE GENOMIC DNA]</scope>
    <source>
        <strain evidence="15">cv. PBC81</strain>
    </source>
</reference>
<evidence type="ECO:0000313" key="15">
    <source>
        <dbReference type="Proteomes" id="UP000224567"/>
    </source>
</evidence>
<dbReference type="InterPro" id="IPR018392">
    <property type="entry name" value="LysM"/>
</dbReference>
<dbReference type="GO" id="GO:0004672">
    <property type="term" value="F:protein kinase activity"/>
    <property type="evidence" value="ECO:0007669"/>
    <property type="project" value="InterPro"/>
</dbReference>
<dbReference type="OrthoDB" id="4062651at2759"/>
<dbReference type="Gene3D" id="3.10.350.10">
    <property type="entry name" value="LysM domain"/>
    <property type="match status" value="1"/>
</dbReference>
<dbReference type="Pfam" id="PF23472">
    <property type="entry name" value="LysM2_CERK1_LYK3_4_5"/>
    <property type="match status" value="1"/>
</dbReference>
<feature type="signal peptide" evidence="11">
    <location>
        <begin position="1"/>
        <end position="21"/>
    </location>
</feature>
<keyword evidence="4 11" id="KW-0732">Signal</keyword>
<evidence type="ECO:0000256" key="1">
    <source>
        <dbReference type="ARBA" id="ARBA00004162"/>
    </source>
</evidence>
<dbReference type="GO" id="GO:0005524">
    <property type="term" value="F:ATP binding"/>
    <property type="evidence" value="ECO:0007669"/>
    <property type="project" value="UniProtKB-KW"/>
</dbReference>
<feature type="domain" description="Protein kinase" evidence="12">
    <location>
        <begin position="313"/>
        <end position="608"/>
    </location>
</feature>
<comment type="subcellular location">
    <subcellularLocation>
        <location evidence="1">Cell membrane</location>
        <topology evidence="1">Single-pass membrane protein</topology>
    </subcellularLocation>
</comment>
<dbReference type="Gene3D" id="1.10.510.10">
    <property type="entry name" value="Transferase(Phosphotransferase) domain 1"/>
    <property type="match status" value="1"/>
</dbReference>
<gene>
    <name evidence="14" type="ORF">CQW23_05803</name>
</gene>
<dbReference type="InterPro" id="IPR056561">
    <property type="entry name" value="NFP_LYK_LysM1"/>
</dbReference>
<evidence type="ECO:0000256" key="5">
    <source>
        <dbReference type="ARBA" id="ARBA00022741"/>
    </source>
</evidence>
<dbReference type="Proteomes" id="UP000224567">
    <property type="component" value="Unassembled WGS sequence"/>
</dbReference>
<keyword evidence="7 10" id="KW-1133">Transmembrane helix</keyword>
<evidence type="ECO:0000313" key="14">
    <source>
        <dbReference type="EMBL" id="PHT57317.1"/>
    </source>
</evidence>
<reference evidence="15" key="2">
    <citation type="journal article" date="2017" name="J. Anim. Genet.">
        <title>Multiple reference genome sequences of hot pepper reveal the massive evolution of plant disease resistance genes by retroduplication.</title>
        <authorList>
            <person name="Kim S."/>
            <person name="Park J."/>
            <person name="Yeom S.-I."/>
            <person name="Kim Y.-M."/>
            <person name="Seo E."/>
            <person name="Kim K.-T."/>
            <person name="Kim M.-S."/>
            <person name="Lee J.M."/>
            <person name="Cheong K."/>
            <person name="Shin H.-S."/>
            <person name="Kim S.-B."/>
            <person name="Han K."/>
            <person name="Lee J."/>
            <person name="Park M."/>
            <person name="Lee H.-A."/>
            <person name="Lee H.-Y."/>
            <person name="Lee Y."/>
            <person name="Oh S."/>
            <person name="Lee J.H."/>
            <person name="Choi E."/>
            <person name="Choi E."/>
            <person name="Lee S.E."/>
            <person name="Jeon J."/>
            <person name="Kim H."/>
            <person name="Choi G."/>
            <person name="Song H."/>
            <person name="Lee J."/>
            <person name="Lee S.-C."/>
            <person name="Kwon J.-K."/>
            <person name="Lee H.-Y."/>
            <person name="Koo N."/>
            <person name="Hong Y."/>
            <person name="Kim R.W."/>
            <person name="Kang W.-H."/>
            <person name="Huh J.H."/>
            <person name="Kang B.-C."/>
            <person name="Yang T.-J."/>
            <person name="Lee Y.-H."/>
            <person name="Bennetzen J.L."/>
            <person name="Choi D."/>
        </authorList>
    </citation>
    <scope>NUCLEOTIDE SEQUENCE [LARGE SCALE GENOMIC DNA]</scope>
    <source>
        <strain evidence="15">cv. PBC81</strain>
    </source>
</reference>
<feature type="transmembrane region" description="Helical" evidence="10">
    <location>
        <begin position="265"/>
        <end position="286"/>
    </location>
</feature>
<keyword evidence="2" id="KW-1003">Cell membrane</keyword>
<dbReference type="InterPro" id="IPR036779">
    <property type="entry name" value="LysM_dom_sf"/>
</dbReference>
<dbReference type="InterPro" id="IPR056562">
    <property type="entry name" value="LysM2_CERK1_LYK3_4_5"/>
</dbReference>
<dbReference type="EMBL" id="MLFT02000002">
    <property type="protein sequence ID" value="PHT57317.1"/>
    <property type="molecule type" value="Genomic_DNA"/>
</dbReference>
<dbReference type="PROSITE" id="PS51782">
    <property type="entry name" value="LYSM"/>
    <property type="match status" value="1"/>
</dbReference>
<dbReference type="PANTHER" id="PTHR45927">
    <property type="entry name" value="LYSM-DOMAIN RECEPTOR-LIKE KINASE-RELATED"/>
    <property type="match status" value="1"/>
</dbReference>
<keyword evidence="8 10" id="KW-0472">Membrane</keyword>